<feature type="domain" description="Ribonuclease H1 N-terminal" evidence="1">
    <location>
        <begin position="71"/>
        <end position="112"/>
    </location>
</feature>
<feature type="domain" description="Ribonuclease H1 N-terminal" evidence="1">
    <location>
        <begin position="2"/>
        <end position="45"/>
    </location>
</feature>
<dbReference type="Proteomes" id="UP001168990">
    <property type="component" value="Unassembled WGS sequence"/>
</dbReference>
<evidence type="ECO:0000313" key="2">
    <source>
        <dbReference type="EMBL" id="KAK0159164.1"/>
    </source>
</evidence>
<dbReference type="Gene3D" id="3.40.970.10">
    <property type="entry name" value="Ribonuclease H1, N-terminal domain"/>
    <property type="match status" value="2"/>
</dbReference>
<reference evidence="2" key="1">
    <citation type="journal article" date="2023" name="bioRxiv">
        <title>Scaffold-level genome assemblies of two parasitoid biocontrol wasps reveal the parthenogenesis mechanism and an associated novel virus.</title>
        <authorList>
            <person name="Inwood S."/>
            <person name="Skelly J."/>
            <person name="Guhlin J."/>
            <person name="Harrop T."/>
            <person name="Goldson S."/>
            <person name="Dearden P."/>
        </authorList>
    </citation>
    <scope>NUCLEOTIDE SEQUENCE</scope>
    <source>
        <strain evidence="2">Irish</strain>
        <tissue evidence="2">Whole body</tissue>
    </source>
</reference>
<evidence type="ECO:0000259" key="1">
    <source>
        <dbReference type="Pfam" id="PF01693"/>
    </source>
</evidence>
<reference evidence="2" key="2">
    <citation type="submission" date="2023-03" db="EMBL/GenBank/DDBJ databases">
        <authorList>
            <person name="Inwood S.N."/>
            <person name="Skelly J.G."/>
            <person name="Guhlin J."/>
            <person name="Harrop T.W.R."/>
            <person name="Goldson S.G."/>
            <person name="Dearden P.K."/>
        </authorList>
    </citation>
    <scope>NUCLEOTIDE SEQUENCE</scope>
    <source>
        <strain evidence="2">Irish</strain>
        <tissue evidence="2">Whole body</tissue>
    </source>
</reference>
<name>A0AA39EYD0_9HYME</name>
<dbReference type="Pfam" id="PF01693">
    <property type="entry name" value="Cauli_VI"/>
    <property type="match status" value="2"/>
</dbReference>
<organism evidence="2 3">
    <name type="scientific">Microctonus aethiopoides</name>
    <dbReference type="NCBI Taxonomy" id="144406"/>
    <lineage>
        <taxon>Eukaryota</taxon>
        <taxon>Metazoa</taxon>
        <taxon>Ecdysozoa</taxon>
        <taxon>Arthropoda</taxon>
        <taxon>Hexapoda</taxon>
        <taxon>Insecta</taxon>
        <taxon>Pterygota</taxon>
        <taxon>Neoptera</taxon>
        <taxon>Endopterygota</taxon>
        <taxon>Hymenoptera</taxon>
        <taxon>Apocrita</taxon>
        <taxon>Ichneumonoidea</taxon>
        <taxon>Braconidae</taxon>
        <taxon>Euphorinae</taxon>
        <taxon>Microctonus</taxon>
    </lineage>
</organism>
<dbReference type="InterPro" id="IPR009027">
    <property type="entry name" value="Ribosomal_bL9/RNase_H1_N"/>
</dbReference>
<dbReference type="EMBL" id="JAQQBS010001424">
    <property type="protein sequence ID" value="KAK0159164.1"/>
    <property type="molecule type" value="Genomic_DNA"/>
</dbReference>
<accession>A0AA39EYD0</accession>
<dbReference type="SUPFAM" id="SSF55658">
    <property type="entry name" value="L9 N-domain-like"/>
    <property type="match status" value="1"/>
</dbReference>
<proteinExistence type="predicted"/>
<sequence>MPYYAVAKGHNPGIYRYWDECLNQVRGYSGNDFRRRHCYDDAQRFLSRQHIVYSYDCGYHGDFKDKTAHFYYAISGGESPGIYHVPWYKCKDFVRGGAKLRKYHCLADAKYFMKRQHVDEYDIVSDDSDNFDEYL</sequence>
<dbReference type="AlphaFoldDB" id="A0AA39EYD0"/>
<dbReference type="InterPro" id="IPR037056">
    <property type="entry name" value="RNase_H1_N_sf"/>
</dbReference>
<comment type="caution">
    <text evidence="2">The sequence shown here is derived from an EMBL/GenBank/DDBJ whole genome shotgun (WGS) entry which is preliminary data.</text>
</comment>
<keyword evidence="3" id="KW-1185">Reference proteome</keyword>
<dbReference type="InterPro" id="IPR011320">
    <property type="entry name" value="RNase_H1_N"/>
</dbReference>
<protein>
    <recommendedName>
        <fullName evidence="1">Ribonuclease H1 N-terminal domain-containing protein</fullName>
    </recommendedName>
</protein>
<evidence type="ECO:0000313" key="3">
    <source>
        <dbReference type="Proteomes" id="UP001168990"/>
    </source>
</evidence>
<gene>
    <name evidence="2" type="ORF">PV328_010084</name>
</gene>